<dbReference type="InterPro" id="IPR009003">
    <property type="entry name" value="Peptidase_S1_PA"/>
</dbReference>
<dbReference type="Gene3D" id="2.40.10.10">
    <property type="entry name" value="Trypsin-like serine proteases"/>
    <property type="match status" value="1"/>
</dbReference>
<evidence type="ECO:0000313" key="2">
    <source>
        <dbReference type="Proteomes" id="UP000198716"/>
    </source>
</evidence>
<dbReference type="SUPFAM" id="SSF50494">
    <property type="entry name" value="Trypsin-like serine proteases"/>
    <property type="match status" value="1"/>
</dbReference>
<dbReference type="AlphaFoldDB" id="A0A1I1WGR1"/>
<evidence type="ECO:0000313" key="1">
    <source>
        <dbReference type="EMBL" id="SFD94356.1"/>
    </source>
</evidence>
<sequence length="352" mass="37056">MISIREAHDRAAIRPIKRAVEDQLLDLPGVGIVDIGEKWTSGRPTGQQVIIVSVARKKPMERLEVGECVPPMILGIPTDVVEERVFPQHAHCSLDELVPAVVPTPTGTVFGGVGIAPCRPVVLGPAGSAAEGRYRGWDRYRGEGEYRRIGTLGTLVAGQGSAVLTMGLTTFDVACMDDAWSVGHAMLDPQTGRCYAELSRAALSGRVDAAAVMIDEAFDCCRMIPGLGSVTGQGVAEVGDTVRKSGFGTGLTRGSVASTDATLRIDHGDALGVRTSREQLRVVTAREKPFTGAGDAGAVVVNGDGGVVGLHTVGSADGRTGFACPIADVLAELDVKLAVTFRRLRPHDQRTR</sequence>
<accession>A0A1I1WGR1</accession>
<proteinExistence type="predicted"/>
<dbReference type="EMBL" id="FOMZ01000005">
    <property type="protein sequence ID" value="SFD94356.1"/>
    <property type="molecule type" value="Genomic_DNA"/>
</dbReference>
<organism evidence="1 2">
    <name type="scientific">Actinopolyspora alba</name>
    <dbReference type="NCBI Taxonomy" id="673379"/>
    <lineage>
        <taxon>Bacteria</taxon>
        <taxon>Bacillati</taxon>
        <taxon>Actinomycetota</taxon>
        <taxon>Actinomycetes</taxon>
        <taxon>Actinopolysporales</taxon>
        <taxon>Actinopolysporaceae</taxon>
        <taxon>Actinopolyspora</taxon>
        <taxon>Actinopolyspora alba group</taxon>
    </lineage>
</organism>
<name>A0A1I1WGR1_9ACTN</name>
<dbReference type="Proteomes" id="UP000198716">
    <property type="component" value="Unassembled WGS sequence"/>
</dbReference>
<gene>
    <name evidence="1" type="ORF">SAMN04487819_105251</name>
</gene>
<dbReference type="RefSeq" id="WP_092926123.1">
    <property type="nucleotide sequence ID" value="NZ_FOMZ01000005.1"/>
</dbReference>
<dbReference type="InterPro" id="IPR043504">
    <property type="entry name" value="Peptidase_S1_PA_chymotrypsin"/>
</dbReference>
<evidence type="ECO:0008006" key="3">
    <source>
        <dbReference type="Google" id="ProtNLM"/>
    </source>
</evidence>
<keyword evidence="2" id="KW-1185">Reference proteome</keyword>
<protein>
    <recommendedName>
        <fullName evidence="3">Trypsin-like peptidase domain-containing protein</fullName>
    </recommendedName>
</protein>
<reference evidence="2" key="1">
    <citation type="submission" date="2016-10" db="EMBL/GenBank/DDBJ databases">
        <authorList>
            <person name="Varghese N."/>
            <person name="Submissions S."/>
        </authorList>
    </citation>
    <scope>NUCLEOTIDE SEQUENCE [LARGE SCALE GENOMIC DNA]</scope>
    <source>
        <strain evidence="2">DSM 45004</strain>
    </source>
</reference>